<dbReference type="Proteomes" id="UP000039324">
    <property type="component" value="Unassembled WGS sequence"/>
</dbReference>
<reference evidence="2 4" key="2">
    <citation type="submission" date="2018-03" db="EMBL/GenBank/DDBJ databases">
        <authorList>
            <person name="Fogelqvist J."/>
        </authorList>
    </citation>
    <scope>NUCLEOTIDE SEQUENCE [LARGE SCALE GENOMIC DNA]</scope>
</reference>
<dbReference type="EMBL" id="OVEO01000002">
    <property type="protein sequence ID" value="SPQ93955.1"/>
    <property type="molecule type" value="Genomic_DNA"/>
</dbReference>
<evidence type="ECO:0000313" key="3">
    <source>
        <dbReference type="Proteomes" id="UP000039324"/>
    </source>
</evidence>
<keyword evidence="2" id="KW-0496">Mitochondrion</keyword>
<protein>
    <submittedName>
        <fullName evidence="1">Uncharacterized protein</fullName>
    </submittedName>
</protein>
<accession>A0A0G4IZI6</accession>
<dbReference type="InterPro" id="IPR027993">
    <property type="entry name" value="DUF4495"/>
</dbReference>
<dbReference type="Pfam" id="PF14906">
    <property type="entry name" value="DUF4495"/>
    <property type="match status" value="1"/>
</dbReference>
<evidence type="ECO:0000313" key="2">
    <source>
        <dbReference type="EMBL" id="SPQ93955.1"/>
    </source>
</evidence>
<keyword evidence="3" id="KW-1185">Reference proteome</keyword>
<name>A0A0G4IZI6_PLABS</name>
<proteinExistence type="predicted"/>
<dbReference type="PANTHER" id="PTHR33960">
    <property type="entry name" value="SIMILAR TO KIAA0825 PROTEIN"/>
    <property type="match status" value="1"/>
</dbReference>
<evidence type="ECO:0000313" key="4">
    <source>
        <dbReference type="Proteomes" id="UP000290189"/>
    </source>
</evidence>
<dbReference type="PANTHER" id="PTHR33960:SF1">
    <property type="entry name" value="SIMILAR TO KIAA0825 PROTEIN"/>
    <property type="match status" value="1"/>
</dbReference>
<dbReference type="EMBL" id="CDSF01000101">
    <property type="protein sequence ID" value="CEP00549.1"/>
    <property type="molecule type" value="Genomic_DNA"/>
</dbReference>
<gene>
    <name evidence="1" type="ORF">PBRA_001603</name>
    <name evidence="2" type="ORF">PLBR_LOCUS1170</name>
</gene>
<geneLocation type="mitochondrion" evidence="2"/>
<dbReference type="AlphaFoldDB" id="A0A0G4IZI6"/>
<sequence length="852" mass="94269">MMRSLSSKNAGEYGLRTRSMTWDRDCTYPRKASLWTLRKEVVHVYLPLKNPLWTGCRQMVLCDWHYMMDGDRHAVVADSIEQALRQYDEGTPDTFDVAGLESLLASASAIVQERAQSLTDKDILDAVVALRESLAGQADISDLIDRFLDIDMALDMAACYRPDDPSSTTAHDAWKAPLQDLEQFKDPDEDDYFDDARLPSQVASSQTTSATLPLPKDVADYDAIRQISLESRLAIQRALDAKWPPVRFHKNPAAECVDVLSILAQVAPVQVAWTRYCLTRRLQANFHRFSCSHQSIESLRTIQDSILGGLDVDLRACRDLFATIGSTRALLNELYVDEFMKFAKSAQEAHGTSCEFLQILVRIVTHLLRELESRANILDGPLCSIACILPNAKALSSSIAHHIELQFDSCLTSQSSDLESSGRLAFIPVTMDDASLVDLRLSASELPPVLSIATSMVCDALQKMIPLLAVDLGDTYHRTCIEALSRSVRGFVVNAESIVQRSPRDLCIANIFVVISSITYMHAVARHLAGVIDDEGAASMGQTRTEEATSNVASLYSMFSASALKCSQVAITTCVRMCTDCIFISLEQLDWEKRRTHEFAVHSVSGALLTWNLFLRGLHYDLCRFCSPVVATTMFAIVVSKTSACLLSRYAAVRPTRCRSHQHQVDLAFIILVIRSLTRTVEAFPVPDTMRARSSSRDTDPLSTSLARLHATAVDMLLCLVVHSAPADVIVGALDRVAARSAGAAPDDPTTPTSIGKLWVPPMCIIDESFDAPDQMVTVGNTVTTVTAIDEVLAQLEYDPVVKWCCRETNIDLLRQCAQNRPDLRDDDYPPLTPDEQRLSARLQDAIKSIQS</sequence>
<organism evidence="1 3">
    <name type="scientific">Plasmodiophora brassicae</name>
    <name type="common">Clubroot disease agent</name>
    <dbReference type="NCBI Taxonomy" id="37360"/>
    <lineage>
        <taxon>Eukaryota</taxon>
        <taxon>Sar</taxon>
        <taxon>Rhizaria</taxon>
        <taxon>Endomyxa</taxon>
        <taxon>Phytomyxea</taxon>
        <taxon>Plasmodiophorida</taxon>
        <taxon>Plasmodiophoridae</taxon>
        <taxon>Plasmodiophora</taxon>
    </lineage>
</organism>
<evidence type="ECO:0000313" key="1">
    <source>
        <dbReference type="EMBL" id="CEP00549.1"/>
    </source>
</evidence>
<reference evidence="1 3" key="1">
    <citation type="submission" date="2015-02" db="EMBL/GenBank/DDBJ databases">
        <authorList>
            <person name="Chooi Y.-H."/>
        </authorList>
    </citation>
    <scope>NUCLEOTIDE SEQUENCE [LARGE SCALE GENOMIC DNA]</scope>
    <source>
        <strain evidence="1">E3</strain>
    </source>
</reference>
<dbReference type="Proteomes" id="UP000290189">
    <property type="component" value="Unassembled WGS sequence"/>
</dbReference>